<keyword evidence="3" id="KW-1185">Reference proteome</keyword>
<organism evidence="2 3">
    <name type="scientific">Metarhizium guizhouense (strain ARSEF 977)</name>
    <dbReference type="NCBI Taxonomy" id="1276136"/>
    <lineage>
        <taxon>Eukaryota</taxon>
        <taxon>Fungi</taxon>
        <taxon>Dikarya</taxon>
        <taxon>Ascomycota</taxon>
        <taxon>Pezizomycotina</taxon>
        <taxon>Sordariomycetes</taxon>
        <taxon>Hypocreomycetidae</taxon>
        <taxon>Hypocreales</taxon>
        <taxon>Clavicipitaceae</taxon>
        <taxon>Metarhizium</taxon>
    </lineage>
</organism>
<dbReference type="EMBL" id="AZNH01000036">
    <property type="protein sequence ID" value="KID84910.1"/>
    <property type="molecule type" value="Genomic_DNA"/>
</dbReference>
<accession>A0A0B4GDA6</accession>
<feature type="compositionally biased region" description="Polar residues" evidence="1">
    <location>
        <begin position="171"/>
        <end position="185"/>
    </location>
</feature>
<feature type="region of interest" description="Disordered" evidence="1">
    <location>
        <begin position="128"/>
        <end position="225"/>
    </location>
</feature>
<dbReference type="HOGENOM" id="CLU_850158_0_0_1"/>
<dbReference type="Proteomes" id="UP000031192">
    <property type="component" value="Unassembled WGS sequence"/>
</dbReference>
<evidence type="ECO:0000313" key="3">
    <source>
        <dbReference type="Proteomes" id="UP000031192"/>
    </source>
</evidence>
<evidence type="ECO:0008006" key="4">
    <source>
        <dbReference type="Google" id="ProtNLM"/>
    </source>
</evidence>
<evidence type="ECO:0000313" key="2">
    <source>
        <dbReference type="EMBL" id="KID84910.1"/>
    </source>
</evidence>
<feature type="compositionally biased region" description="Low complexity" evidence="1">
    <location>
        <begin position="187"/>
        <end position="217"/>
    </location>
</feature>
<protein>
    <recommendedName>
        <fullName evidence="4">Transcription factor, FAR1-related protein</fullName>
    </recommendedName>
</protein>
<comment type="caution">
    <text evidence="2">The sequence shown here is derived from an EMBL/GenBank/DDBJ whole genome shotgun (WGS) entry which is preliminary data.</text>
</comment>
<evidence type="ECO:0000256" key="1">
    <source>
        <dbReference type="SAM" id="MobiDB-lite"/>
    </source>
</evidence>
<sequence length="327" mass="35984">MSAPDITQHFSTHEEALQALEYSQRLQGFIVVTNGYNYSKRTRARIATKVQCRSSGKYRQYRNNRNIYNTFTYKSNCPFRATIQYSHEPQTFTLRISNPNHSCGKLPDIASLSEIASANGVRFSSQLRRRIIHEPDHDAIPRRRAPRKKAATTSQPPTSSRRNRDNEKRAGNQTNEPAQQQQRSLETVPSTPSTTSPGGCGGDSTSSTRASQSSRDSPPASINAPNATRLEQLMEQLVEHTIALTAAAQQVSEAAATVAAAAAALNPQHRYAAQQQIWASQQPQIAQFSLHPPARAQGTLNAYNFNSPSSNQPLANSQFPQQSQGPA</sequence>
<feature type="compositionally biased region" description="Polar residues" evidence="1">
    <location>
        <begin position="298"/>
        <end position="327"/>
    </location>
</feature>
<gene>
    <name evidence="2" type="ORF">MGU_07877</name>
</gene>
<feature type="compositionally biased region" description="Basic and acidic residues" evidence="1">
    <location>
        <begin position="132"/>
        <end position="141"/>
    </location>
</feature>
<feature type="region of interest" description="Disordered" evidence="1">
    <location>
        <begin position="291"/>
        <end position="327"/>
    </location>
</feature>
<name>A0A0B4GDA6_METGA</name>
<dbReference type="AlphaFoldDB" id="A0A0B4GDA6"/>
<reference evidence="2 3" key="1">
    <citation type="journal article" date="2014" name="Proc. Natl. Acad. Sci. U.S.A.">
        <title>Trajectory and genomic determinants of fungal-pathogen speciation and host adaptation.</title>
        <authorList>
            <person name="Hu X."/>
            <person name="Xiao G."/>
            <person name="Zheng P."/>
            <person name="Shang Y."/>
            <person name="Su Y."/>
            <person name="Zhang X."/>
            <person name="Liu X."/>
            <person name="Zhan S."/>
            <person name="St Leger R.J."/>
            <person name="Wang C."/>
        </authorList>
    </citation>
    <scope>NUCLEOTIDE SEQUENCE [LARGE SCALE GENOMIC DNA]</scope>
    <source>
        <strain evidence="2 3">ARSEF 977</strain>
    </source>
</reference>
<proteinExistence type="predicted"/>